<dbReference type="InterPro" id="IPR037121">
    <property type="entry name" value="Ribosomal_bL25_C"/>
</dbReference>
<dbReference type="AlphaFoldDB" id="A0A7S0UMH9"/>
<accession>A0A7S0UMH9</accession>
<dbReference type="Gene3D" id="2.170.120.20">
    <property type="entry name" value="Ribosomal protein L25, beta domain"/>
    <property type="match status" value="1"/>
</dbReference>
<feature type="domain" description="Large ribosomal subunit protein bL25 beta" evidence="1">
    <location>
        <begin position="204"/>
        <end position="285"/>
    </location>
</feature>
<evidence type="ECO:0000313" key="2">
    <source>
        <dbReference type="EMBL" id="CAD8764101.1"/>
    </source>
</evidence>
<name>A0A7S0UMH9_9CHLO</name>
<dbReference type="Pfam" id="PF14693">
    <property type="entry name" value="Ribosomal_TL5_C"/>
    <property type="match status" value="1"/>
</dbReference>
<dbReference type="PANTHER" id="PTHR33284">
    <property type="entry name" value="RIBOSOMAL PROTEIN L25/GLN-TRNA SYNTHETASE, ANTI-CODON-BINDING DOMAIN-CONTAINING PROTEIN"/>
    <property type="match status" value="1"/>
</dbReference>
<dbReference type="EMBL" id="HBFM01000891">
    <property type="protein sequence ID" value="CAD8764101.1"/>
    <property type="molecule type" value="Transcribed_RNA"/>
</dbReference>
<dbReference type="GO" id="GO:0008097">
    <property type="term" value="F:5S rRNA binding"/>
    <property type="evidence" value="ECO:0007669"/>
    <property type="project" value="TreeGrafter"/>
</dbReference>
<sequence>MFPLLARVKSVSSFRALYATQGAYCRAFSTVSPSVQPQIVPSEVLQPLNEINAFLNKKSSLDGRIRHDLYTNESPFIFPAHEIEDNLPEITAVFKAPNLPQRANNSIRQDGKVPAIINGFESYNCNLANLPICIPKRDCEELVRKYGRNGTAARVFKLKVVDFKNPDNVFGCLRVRPATVAMISTSLQIESFFFHFLPRDRLCKVRVPLRLINDDVAPGVKKGGWISMKQRLIPYQCRGDSVPPYIEFDAKNLNLEDKILKRHLPIPAGTRLLGNDYDSVILHCTTDVGKD</sequence>
<organism evidence="2">
    <name type="scientific">Polytomella parva</name>
    <dbReference type="NCBI Taxonomy" id="51329"/>
    <lineage>
        <taxon>Eukaryota</taxon>
        <taxon>Viridiplantae</taxon>
        <taxon>Chlorophyta</taxon>
        <taxon>core chlorophytes</taxon>
        <taxon>Chlorophyceae</taxon>
        <taxon>CS clade</taxon>
        <taxon>Chlamydomonadales</taxon>
        <taxon>Chlamydomonadaceae</taxon>
        <taxon>Polytomella</taxon>
    </lineage>
</organism>
<evidence type="ECO:0000259" key="1">
    <source>
        <dbReference type="Pfam" id="PF14693"/>
    </source>
</evidence>
<dbReference type="PANTHER" id="PTHR33284:SF1">
    <property type="entry name" value="RIBOSOMAL PROTEIN L25_GLN-TRNA SYNTHETASE, ANTI-CODON-BINDING DOMAIN-CONTAINING PROTEIN"/>
    <property type="match status" value="1"/>
</dbReference>
<gene>
    <name evidence="2" type="ORF">PPAR00522_LOCUS485</name>
</gene>
<dbReference type="InterPro" id="IPR011035">
    <property type="entry name" value="Ribosomal_bL25/Gln-tRNA_synth"/>
</dbReference>
<dbReference type="GO" id="GO:0022625">
    <property type="term" value="C:cytosolic large ribosomal subunit"/>
    <property type="evidence" value="ECO:0007669"/>
    <property type="project" value="TreeGrafter"/>
</dbReference>
<dbReference type="GO" id="GO:0006412">
    <property type="term" value="P:translation"/>
    <property type="evidence" value="ECO:0007669"/>
    <property type="project" value="InterPro"/>
</dbReference>
<dbReference type="InterPro" id="IPR020930">
    <property type="entry name" value="Ribosomal_uL5_bac-type"/>
</dbReference>
<proteinExistence type="predicted"/>
<reference evidence="2" key="1">
    <citation type="submission" date="2021-01" db="EMBL/GenBank/DDBJ databases">
        <authorList>
            <person name="Corre E."/>
            <person name="Pelletier E."/>
            <person name="Niang G."/>
            <person name="Scheremetjew M."/>
            <person name="Finn R."/>
            <person name="Kale V."/>
            <person name="Holt S."/>
            <person name="Cochrane G."/>
            <person name="Meng A."/>
            <person name="Brown T."/>
            <person name="Cohen L."/>
        </authorList>
    </citation>
    <scope>NUCLEOTIDE SEQUENCE</scope>
    <source>
        <strain evidence="2">SAG 63-3</strain>
    </source>
</reference>
<dbReference type="SUPFAM" id="SSF50715">
    <property type="entry name" value="Ribosomal protein L25-like"/>
    <property type="match status" value="1"/>
</dbReference>
<dbReference type="InterPro" id="IPR020057">
    <property type="entry name" value="Ribosomal_bL25_b-dom"/>
</dbReference>
<dbReference type="GO" id="GO:0003735">
    <property type="term" value="F:structural constituent of ribosome"/>
    <property type="evidence" value="ECO:0007669"/>
    <property type="project" value="InterPro"/>
</dbReference>
<protein>
    <recommendedName>
        <fullName evidence="1">Large ribosomal subunit protein bL25 beta domain-containing protein</fullName>
    </recommendedName>
</protein>